<keyword evidence="3 6" id="KW-1133">Transmembrane helix</keyword>
<protein>
    <submittedName>
        <fullName evidence="7">Uncharacterized protein</fullName>
    </submittedName>
</protein>
<feature type="transmembrane region" description="Helical" evidence="6">
    <location>
        <begin position="336"/>
        <end position="357"/>
    </location>
</feature>
<feature type="compositionally biased region" description="Basic and acidic residues" evidence="5">
    <location>
        <begin position="480"/>
        <end position="492"/>
    </location>
</feature>
<feature type="transmembrane region" description="Helical" evidence="6">
    <location>
        <begin position="215"/>
        <end position="236"/>
    </location>
</feature>
<keyword evidence="2 6" id="KW-0812">Transmembrane</keyword>
<dbReference type="EMBL" id="JAPWDV010000004">
    <property type="protein sequence ID" value="KAJ6215641.1"/>
    <property type="molecule type" value="Genomic_DNA"/>
</dbReference>
<evidence type="ECO:0000313" key="8">
    <source>
        <dbReference type="Proteomes" id="UP001142055"/>
    </source>
</evidence>
<evidence type="ECO:0000256" key="3">
    <source>
        <dbReference type="ARBA" id="ARBA00022989"/>
    </source>
</evidence>
<feature type="transmembrane region" description="Helical" evidence="6">
    <location>
        <begin position="139"/>
        <end position="164"/>
    </location>
</feature>
<gene>
    <name evidence="7" type="ORF">RDWZM_010141</name>
</gene>
<dbReference type="AlphaFoldDB" id="A0A9Q0LYR1"/>
<sequence length="510" mass="59015">MLKRFQNIFNLLRFLTMEPIIFITMLNHTMKQIPTFQMLQDKLCIQRYNLSNDYCHNLPTMEIDPLQMKSIILVDVTQMKLYINIIYTILLIIVSIIIGPLIDQYPRAKRLLLIMVSIMTMGEMTILALNSFFYDISYYFIFISYLINGSCGGYLVSLTTIWSYISSVTPKMIRSLRMVFVELCIIISPPIATTISGNMLNLSTPFIGHELRNYTIIFIIGILGTFINLLISLFLVDEEIDRKCLRKYFPSNEIDEQENRNNETINQSDDIIKNIFKFQNISNMFRTFIRRRKHGIRLQMFLLIICTIIIMFSNFGPTIFTYQYTQKVFAWSSTNYSNYMTVSKVINIITTIILAPLFIKVFKLADLTLALIAIHLILIQNLILSVSSSIWTFYIALPFYSVNSLAIVGVRSYINYGNAQPFSVGTLGGRRGDGGGGLSRPIQPNDFDDSEDDRFGGGRRGGGGGGRHRLTIGQRRSERRRQEYDDSTSNRRSERRRSRLFRDRLRDRYN</sequence>
<dbReference type="Gene3D" id="1.20.1250.20">
    <property type="entry name" value="MFS general substrate transporter like domains"/>
    <property type="match status" value="1"/>
</dbReference>
<evidence type="ECO:0000256" key="5">
    <source>
        <dbReference type="SAM" id="MobiDB-lite"/>
    </source>
</evidence>
<dbReference type="InterPro" id="IPR011701">
    <property type="entry name" value="MFS"/>
</dbReference>
<dbReference type="InterPro" id="IPR036259">
    <property type="entry name" value="MFS_trans_sf"/>
</dbReference>
<evidence type="ECO:0000256" key="4">
    <source>
        <dbReference type="ARBA" id="ARBA00023136"/>
    </source>
</evidence>
<dbReference type="SUPFAM" id="SSF103473">
    <property type="entry name" value="MFS general substrate transporter"/>
    <property type="match status" value="1"/>
</dbReference>
<evidence type="ECO:0000256" key="6">
    <source>
        <dbReference type="SAM" id="Phobius"/>
    </source>
</evidence>
<keyword evidence="4 6" id="KW-0472">Membrane</keyword>
<evidence type="ECO:0000256" key="2">
    <source>
        <dbReference type="ARBA" id="ARBA00022692"/>
    </source>
</evidence>
<dbReference type="GO" id="GO:0016020">
    <property type="term" value="C:membrane"/>
    <property type="evidence" value="ECO:0007669"/>
    <property type="project" value="UniProtKB-SubCell"/>
</dbReference>
<feature type="compositionally biased region" description="Basic and acidic residues" evidence="5">
    <location>
        <begin position="500"/>
        <end position="510"/>
    </location>
</feature>
<comment type="subcellular location">
    <subcellularLocation>
        <location evidence="1">Membrane</location>
        <topology evidence="1">Multi-pass membrane protein</topology>
    </subcellularLocation>
</comment>
<feature type="transmembrane region" description="Helical" evidence="6">
    <location>
        <begin position="12"/>
        <end position="30"/>
    </location>
</feature>
<feature type="region of interest" description="Disordered" evidence="5">
    <location>
        <begin position="432"/>
        <end position="510"/>
    </location>
</feature>
<keyword evidence="8" id="KW-1185">Reference proteome</keyword>
<feature type="transmembrane region" description="Helical" evidence="6">
    <location>
        <begin position="300"/>
        <end position="324"/>
    </location>
</feature>
<comment type="caution">
    <text evidence="7">The sequence shown here is derived from an EMBL/GenBank/DDBJ whole genome shotgun (WGS) entry which is preliminary data.</text>
</comment>
<name>A0A9Q0LYR1_BLOTA</name>
<dbReference type="GO" id="GO:0022857">
    <property type="term" value="F:transmembrane transporter activity"/>
    <property type="evidence" value="ECO:0007669"/>
    <property type="project" value="InterPro"/>
</dbReference>
<feature type="transmembrane region" description="Helical" evidence="6">
    <location>
        <begin position="390"/>
        <end position="410"/>
    </location>
</feature>
<feature type="transmembrane region" description="Helical" evidence="6">
    <location>
        <begin position="364"/>
        <end position="384"/>
    </location>
</feature>
<evidence type="ECO:0000313" key="7">
    <source>
        <dbReference type="EMBL" id="KAJ6215641.1"/>
    </source>
</evidence>
<feature type="transmembrane region" description="Helical" evidence="6">
    <location>
        <begin position="111"/>
        <end position="133"/>
    </location>
</feature>
<feature type="transmembrane region" description="Helical" evidence="6">
    <location>
        <begin position="176"/>
        <end position="195"/>
    </location>
</feature>
<reference evidence="7" key="1">
    <citation type="submission" date="2022-12" db="EMBL/GenBank/DDBJ databases">
        <title>Genome assemblies of Blomia tropicalis.</title>
        <authorList>
            <person name="Cui Y."/>
        </authorList>
    </citation>
    <scope>NUCLEOTIDE SEQUENCE</scope>
    <source>
        <tissue evidence="7">Adult mites</tissue>
    </source>
</reference>
<proteinExistence type="predicted"/>
<dbReference type="PANTHER" id="PTHR23507">
    <property type="entry name" value="ZGC:174356"/>
    <property type="match status" value="1"/>
</dbReference>
<accession>A0A9Q0LYR1</accession>
<organism evidence="7 8">
    <name type="scientific">Blomia tropicalis</name>
    <name type="common">Mite</name>
    <dbReference type="NCBI Taxonomy" id="40697"/>
    <lineage>
        <taxon>Eukaryota</taxon>
        <taxon>Metazoa</taxon>
        <taxon>Ecdysozoa</taxon>
        <taxon>Arthropoda</taxon>
        <taxon>Chelicerata</taxon>
        <taxon>Arachnida</taxon>
        <taxon>Acari</taxon>
        <taxon>Acariformes</taxon>
        <taxon>Sarcoptiformes</taxon>
        <taxon>Astigmata</taxon>
        <taxon>Glycyphagoidea</taxon>
        <taxon>Echimyopodidae</taxon>
        <taxon>Blomia</taxon>
    </lineage>
</organism>
<evidence type="ECO:0000256" key="1">
    <source>
        <dbReference type="ARBA" id="ARBA00004141"/>
    </source>
</evidence>
<dbReference type="OMA" id="NIVHASR"/>
<feature type="transmembrane region" description="Helical" evidence="6">
    <location>
        <begin position="81"/>
        <end position="102"/>
    </location>
</feature>
<dbReference type="Pfam" id="PF07690">
    <property type="entry name" value="MFS_1"/>
    <property type="match status" value="1"/>
</dbReference>
<dbReference type="Proteomes" id="UP001142055">
    <property type="component" value="Chromosome 4"/>
</dbReference>
<dbReference type="PANTHER" id="PTHR23507:SF1">
    <property type="entry name" value="FI18259P1-RELATED"/>
    <property type="match status" value="1"/>
</dbReference>